<dbReference type="GO" id="GO:0008855">
    <property type="term" value="F:exodeoxyribonuclease VII activity"/>
    <property type="evidence" value="ECO:0007669"/>
    <property type="project" value="UniProtKB-UniRule"/>
</dbReference>
<evidence type="ECO:0000256" key="5">
    <source>
        <dbReference type="HAMAP-Rule" id="MF_00378"/>
    </source>
</evidence>
<evidence type="ECO:0000256" key="4">
    <source>
        <dbReference type="ARBA" id="ARBA00022839"/>
    </source>
</evidence>
<keyword evidence="4 5" id="KW-0269">Exonuclease</keyword>
<dbReference type="GO" id="GO:0006308">
    <property type="term" value="P:DNA catabolic process"/>
    <property type="evidence" value="ECO:0007669"/>
    <property type="project" value="UniProtKB-UniRule"/>
</dbReference>
<dbReference type="InterPro" id="IPR025824">
    <property type="entry name" value="OB-fold_nuc-bd_dom"/>
</dbReference>
<dbReference type="Proteomes" id="UP000178449">
    <property type="component" value="Unassembled WGS sequence"/>
</dbReference>
<comment type="similarity">
    <text evidence="5 6">Belongs to the XseA family.</text>
</comment>
<dbReference type="EC" id="3.1.11.6" evidence="5"/>
<comment type="function">
    <text evidence="5">Bidirectionally degrades single-stranded DNA into large acid-insoluble oligonucleotides, which are then degraded further into small acid-soluble oligonucleotides.</text>
</comment>
<dbReference type="PANTHER" id="PTHR30008">
    <property type="entry name" value="EXODEOXYRIBONUCLEASE 7 LARGE SUBUNIT"/>
    <property type="match status" value="1"/>
</dbReference>
<keyword evidence="1 5" id="KW-0963">Cytoplasm</keyword>
<keyword evidence="2 5" id="KW-0540">Nuclease</keyword>
<dbReference type="PANTHER" id="PTHR30008:SF0">
    <property type="entry name" value="EXODEOXYRIBONUCLEASE 7 LARGE SUBUNIT"/>
    <property type="match status" value="1"/>
</dbReference>
<keyword evidence="3 5" id="KW-0378">Hydrolase</keyword>
<evidence type="ECO:0000256" key="2">
    <source>
        <dbReference type="ARBA" id="ARBA00022722"/>
    </source>
</evidence>
<dbReference type="NCBIfam" id="TIGR00237">
    <property type="entry name" value="xseA"/>
    <property type="match status" value="1"/>
</dbReference>
<dbReference type="EMBL" id="MFNE01000019">
    <property type="protein sequence ID" value="OGG96071.1"/>
    <property type="molecule type" value="Genomic_DNA"/>
</dbReference>
<dbReference type="GO" id="GO:0005737">
    <property type="term" value="C:cytoplasm"/>
    <property type="evidence" value="ECO:0007669"/>
    <property type="project" value="UniProtKB-SubCell"/>
</dbReference>
<evidence type="ECO:0000256" key="3">
    <source>
        <dbReference type="ARBA" id="ARBA00022801"/>
    </source>
</evidence>
<evidence type="ECO:0000256" key="1">
    <source>
        <dbReference type="ARBA" id="ARBA00022490"/>
    </source>
</evidence>
<evidence type="ECO:0000256" key="6">
    <source>
        <dbReference type="RuleBase" id="RU004355"/>
    </source>
</evidence>
<reference evidence="9 10" key="1">
    <citation type="journal article" date="2016" name="Nat. Commun.">
        <title>Thousands of microbial genomes shed light on interconnected biogeochemical processes in an aquifer system.</title>
        <authorList>
            <person name="Anantharaman K."/>
            <person name="Brown C.T."/>
            <person name="Hug L.A."/>
            <person name="Sharon I."/>
            <person name="Castelle C.J."/>
            <person name="Probst A.J."/>
            <person name="Thomas B.C."/>
            <person name="Singh A."/>
            <person name="Wilkins M.J."/>
            <person name="Karaoz U."/>
            <person name="Brodie E.L."/>
            <person name="Williams K.H."/>
            <person name="Hubbard S.S."/>
            <person name="Banfield J.F."/>
        </authorList>
    </citation>
    <scope>NUCLEOTIDE SEQUENCE [LARGE SCALE GENOMIC DNA]</scope>
</reference>
<dbReference type="Pfam" id="PF13742">
    <property type="entry name" value="tRNA_anti_2"/>
    <property type="match status" value="1"/>
</dbReference>
<evidence type="ECO:0000313" key="9">
    <source>
        <dbReference type="EMBL" id="OGG96071.1"/>
    </source>
</evidence>
<dbReference type="CDD" id="cd04489">
    <property type="entry name" value="ExoVII_LU_OBF"/>
    <property type="match status" value="1"/>
</dbReference>
<dbReference type="InterPro" id="IPR020579">
    <property type="entry name" value="Exonuc_VII_lsu_C"/>
</dbReference>
<dbReference type="GO" id="GO:0003676">
    <property type="term" value="F:nucleic acid binding"/>
    <property type="evidence" value="ECO:0007669"/>
    <property type="project" value="InterPro"/>
</dbReference>
<organism evidence="9 10">
    <name type="scientific">Candidatus Lambdaproteobacteria bacterium RIFOXYD2_FULL_50_16</name>
    <dbReference type="NCBI Taxonomy" id="1817772"/>
    <lineage>
        <taxon>Bacteria</taxon>
        <taxon>Pseudomonadati</taxon>
        <taxon>Pseudomonadota</taxon>
        <taxon>Candidatus Lambdaproteobacteria</taxon>
    </lineage>
</organism>
<protein>
    <recommendedName>
        <fullName evidence="5">Exodeoxyribonuclease 7 large subunit</fullName>
        <ecNumber evidence="5">3.1.11.6</ecNumber>
    </recommendedName>
    <alternativeName>
        <fullName evidence="5">Exodeoxyribonuclease VII large subunit</fullName>
        <shortName evidence="5">Exonuclease VII large subunit</shortName>
    </alternativeName>
</protein>
<comment type="subcellular location">
    <subcellularLocation>
        <location evidence="5 6">Cytoplasm</location>
    </subcellularLocation>
</comment>
<feature type="domain" description="OB-fold nucleic acid binding" evidence="8">
    <location>
        <begin position="7"/>
        <end position="98"/>
    </location>
</feature>
<comment type="catalytic activity">
    <reaction evidence="5 6">
        <text>Exonucleolytic cleavage in either 5'- to 3'- or 3'- to 5'-direction to yield nucleoside 5'-phosphates.</text>
        <dbReference type="EC" id="3.1.11.6"/>
    </reaction>
</comment>
<name>A0A1F6GD85_9PROT</name>
<dbReference type="HAMAP" id="MF_00378">
    <property type="entry name" value="Exonuc_7_L"/>
    <property type="match status" value="1"/>
</dbReference>
<dbReference type="GO" id="GO:0009318">
    <property type="term" value="C:exodeoxyribonuclease VII complex"/>
    <property type="evidence" value="ECO:0007669"/>
    <property type="project" value="UniProtKB-UniRule"/>
</dbReference>
<evidence type="ECO:0000259" key="8">
    <source>
        <dbReference type="Pfam" id="PF13742"/>
    </source>
</evidence>
<feature type="domain" description="Exonuclease VII large subunit C-terminal" evidence="7">
    <location>
        <begin position="122"/>
        <end position="436"/>
    </location>
</feature>
<comment type="caution">
    <text evidence="9">The sequence shown here is derived from an EMBL/GenBank/DDBJ whole genome shotgun (WGS) entry which is preliminary data.</text>
</comment>
<comment type="subunit">
    <text evidence="5">Heterooligomer composed of large and small subunits.</text>
</comment>
<dbReference type="InterPro" id="IPR003753">
    <property type="entry name" value="Exonuc_VII_L"/>
</dbReference>
<accession>A0A1F6GD85</accession>
<evidence type="ECO:0000259" key="7">
    <source>
        <dbReference type="Pfam" id="PF02601"/>
    </source>
</evidence>
<sequence length="444" mass="48906">MEKRIYGVSELTREIRGLLEGKWPRLLVRGEISSLSRPGSGHLYFTLKDDRSQIACAFFKAQAVRCPFDLEEGQEVVILGRISVYEPRGSYQLIADAVEPVGQGALQLAFEQLKAKLEAEGLFDPAHKKTLPYLPKGIGIITSPTGAAIQDLLIILARRFPAVPILLYPSLVQGEGAAVMLTQAVKDLQGYQDQIDLIILGRGGGSLEDLWAFNDENLARAIFASTIPVISAVGHETDFTICDLVADLRAPTPSAAAELAVPNRADLLEGLAQLTRRLGLGWERKFNQTKQKLVGLERRLKSPQAVIEARAQRVDELGTRARRALLGRIGQVKHQLLLAENRLLFHHPKSRLTLSQERLGQLDRRLTQSAQLILEQKRQHLKEVSHVLQSVSPLSTLARGFSATKDQAGQLLKSVKQAKLGQKVEVHLTDGTLEAEIKGIKPGK</sequence>
<gene>
    <name evidence="5" type="primary">xseA</name>
    <name evidence="9" type="ORF">A2527_12180</name>
</gene>
<dbReference type="Pfam" id="PF02601">
    <property type="entry name" value="Exonuc_VII_L"/>
    <property type="match status" value="1"/>
</dbReference>
<evidence type="ECO:0000313" key="10">
    <source>
        <dbReference type="Proteomes" id="UP000178449"/>
    </source>
</evidence>
<proteinExistence type="inferred from homology"/>
<dbReference type="STRING" id="1817772.A2527_12180"/>
<dbReference type="AlphaFoldDB" id="A0A1F6GD85"/>